<evidence type="ECO:0000256" key="4">
    <source>
        <dbReference type="ARBA" id="ARBA00022692"/>
    </source>
</evidence>
<evidence type="ECO:0000256" key="5">
    <source>
        <dbReference type="ARBA" id="ARBA00022989"/>
    </source>
</evidence>
<accession>A0A166D9P3</accession>
<feature type="transmembrane region" description="Helical" evidence="7">
    <location>
        <begin position="30"/>
        <end position="53"/>
    </location>
</feature>
<feature type="transmembrane region" description="Helical" evidence="7">
    <location>
        <begin position="94"/>
        <end position="115"/>
    </location>
</feature>
<evidence type="ECO:0000259" key="8">
    <source>
        <dbReference type="PROSITE" id="PS50928"/>
    </source>
</evidence>
<feature type="transmembrane region" description="Helical" evidence="7">
    <location>
        <begin position="175"/>
        <end position="202"/>
    </location>
</feature>
<comment type="subcellular location">
    <subcellularLocation>
        <location evidence="1 7">Cell membrane</location>
        <topology evidence="1 7">Multi-pass membrane protein</topology>
    </subcellularLocation>
</comment>
<dbReference type="AlphaFoldDB" id="A0A166D9P3"/>
<gene>
    <name evidence="9" type="primary">lacF_1</name>
    <name evidence="9" type="ORF">ACH61_00314</name>
</gene>
<dbReference type="EMBL" id="LIIN01000005">
    <property type="protein sequence ID" value="KZX22547.1"/>
    <property type="molecule type" value="Genomic_DNA"/>
</dbReference>
<comment type="similarity">
    <text evidence="7">Belongs to the binding-protein-dependent transport system permease family.</text>
</comment>
<feature type="domain" description="ABC transmembrane type-1" evidence="8">
    <location>
        <begin position="90"/>
        <end position="304"/>
    </location>
</feature>
<dbReference type="PANTHER" id="PTHR43227">
    <property type="entry name" value="BLL4140 PROTEIN"/>
    <property type="match status" value="1"/>
</dbReference>
<evidence type="ECO:0000256" key="6">
    <source>
        <dbReference type="ARBA" id="ARBA00023136"/>
    </source>
</evidence>
<evidence type="ECO:0000256" key="1">
    <source>
        <dbReference type="ARBA" id="ARBA00004651"/>
    </source>
</evidence>
<name>A0A166D9P3_9MICO</name>
<keyword evidence="10" id="KW-1185">Reference proteome</keyword>
<organism evidence="9 10">
    <name type="scientific">Rathayibacter tanaceti</name>
    <dbReference type="NCBI Taxonomy" id="1671680"/>
    <lineage>
        <taxon>Bacteria</taxon>
        <taxon>Bacillati</taxon>
        <taxon>Actinomycetota</taxon>
        <taxon>Actinomycetes</taxon>
        <taxon>Micrococcales</taxon>
        <taxon>Microbacteriaceae</taxon>
        <taxon>Rathayibacter</taxon>
    </lineage>
</organism>
<keyword evidence="6 7" id="KW-0472">Membrane</keyword>
<proteinExistence type="inferred from homology"/>
<keyword evidence="3" id="KW-1003">Cell membrane</keyword>
<dbReference type="PROSITE" id="PS50928">
    <property type="entry name" value="ABC_TM1"/>
    <property type="match status" value="1"/>
</dbReference>
<feature type="transmembrane region" description="Helical" evidence="7">
    <location>
        <begin position="127"/>
        <end position="147"/>
    </location>
</feature>
<dbReference type="SUPFAM" id="SSF161098">
    <property type="entry name" value="MetI-like"/>
    <property type="match status" value="1"/>
</dbReference>
<feature type="transmembrane region" description="Helical" evidence="7">
    <location>
        <begin position="285"/>
        <end position="308"/>
    </location>
</feature>
<keyword evidence="4 7" id="KW-0812">Transmembrane</keyword>
<feature type="transmembrane region" description="Helical" evidence="7">
    <location>
        <begin position="223"/>
        <end position="251"/>
    </location>
</feature>
<dbReference type="CDD" id="cd06261">
    <property type="entry name" value="TM_PBP2"/>
    <property type="match status" value="1"/>
</dbReference>
<evidence type="ECO:0000256" key="7">
    <source>
        <dbReference type="RuleBase" id="RU363032"/>
    </source>
</evidence>
<evidence type="ECO:0000313" key="10">
    <source>
        <dbReference type="Proteomes" id="UP000076717"/>
    </source>
</evidence>
<sequence length="314" mass="34700">MTALQQARPIAPALPPSPPRRRNSMDRRRGTLGFLLSLPAFILLGLFFLWPLLRTVYMSLNDWPLLGAPEFIGFDNYVKAATDGQFLSAVGFTFFYTAVMTPILLVLAFALAFLVRRGGRAHRFFQTIYFLPVVIGLASGSYIWFFMWQSDIGPTTQLLGDWGLVSPTKNYFADFWSAFAIVVAMVTWKVVGLQMLLVLAGIQAIPEEVTEAARIDGATSWQSFWYITVPLLRPTLALVLVFSVAGSLLAFDQFYIMTTGGPAGSTLTAVYEIYRNGFVKFDVGYASALSILLMLVLGLVSAGQMLLLRNSDNA</sequence>
<dbReference type="Pfam" id="PF00528">
    <property type="entry name" value="BPD_transp_1"/>
    <property type="match status" value="1"/>
</dbReference>
<dbReference type="Proteomes" id="UP000076717">
    <property type="component" value="Unassembled WGS sequence"/>
</dbReference>
<reference evidence="9 10" key="1">
    <citation type="submission" date="2015-08" db="EMBL/GenBank/DDBJ databases">
        <title>Draft Genome Sequence of Rathayibacter sp. Strain VKM Ac-2596 Isolated from Leaf Gall Induced by Plant-Parasitic Nematodes.</title>
        <authorList>
            <person name="Vasilenko O.V."/>
            <person name="Starodumova I.P."/>
            <person name="Tarlachkov S.V."/>
            <person name="Dorofeeva L.V."/>
            <person name="Evtushenko L.I."/>
        </authorList>
    </citation>
    <scope>NUCLEOTIDE SEQUENCE [LARGE SCALE GENOMIC DNA]</scope>
    <source>
        <strain evidence="9 10">VKM Ac-2596</strain>
    </source>
</reference>
<evidence type="ECO:0000256" key="2">
    <source>
        <dbReference type="ARBA" id="ARBA00022448"/>
    </source>
</evidence>
<keyword evidence="5 7" id="KW-1133">Transmembrane helix</keyword>
<dbReference type="InterPro" id="IPR000515">
    <property type="entry name" value="MetI-like"/>
</dbReference>
<dbReference type="Gene3D" id="1.10.3720.10">
    <property type="entry name" value="MetI-like"/>
    <property type="match status" value="1"/>
</dbReference>
<dbReference type="RefSeq" id="WP_236713486.1">
    <property type="nucleotide sequence ID" value="NZ_CP047186.1"/>
</dbReference>
<dbReference type="PATRIC" id="fig|1671680.3.peg.333"/>
<dbReference type="GO" id="GO:0055085">
    <property type="term" value="P:transmembrane transport"/>
    <property type="evidence" value="ECO:0007669"/>
    <property type="project" value="InterPro"/>
</dbReference>
<evidence type="ECO:0000256" key="3">
    <source>
        <dbReference type="ARBA" id="ARBA00022475"/>
    </source>
</evidence>
<keyword evidence="2 7" id="KW-0813">Transport</keyword>
<evidence type="ECO:0000313" key="9">
    <source>
        <dbReference type="EMBL" id="KZX22547.1"/>
    </source>
</evidence>
<dbReference type="PANTHER" id="PTHR43227:SF8">
    <property type="entry name" value="DIACETYLCHITOBIOSE UPTAKE SYSTEM PERMEASE PROTEIN DASB"/>
    <property type="match status" value="1"/>
</dbReference>
<dbReference type="InterPro" id="IPR050809">
    <property type="entry name" value="UgpAE/MalFG_permease"/>
</dbReference>
<comment type="caution">
    <text evidence="9">The sequence shown here is derived from an EMBL/GenBank/DDBJ whole genome shotgun (WGS) entry which is preliminary data.</text>
</comment>
<protein>
    <submittedName>
        <fullName evidence="9">Lactose transport system permease protein LacF</fullName>
    </submittedName>
</protein>
<dbReference type="GO" id="GO:0005886">
    <property type="term" value="C:plasma membrane"/>
    <property type="evidence" value="ECO:0007669"/>
    <property type="project" value="UniProtKB-SubCell"/>
</dbReference>
<dbReference type="InterPro" id="IPR035906">
    <property type="entry name" value="MetI-like_sf"/>
</dbReference>